<dbReference type="Proteomes" id="UP000008810">
    <property type="component" value="Chromosome 2"/>
</dbReference>
<sequence length="67" mass="7422">MPFWKPPTFPFLFLFPASRSSFCSLTFPAIPSLSHFALHLGLAAWAHGHDRESPSSDCRPVTALPSH</sequence>
<dbReference type="EnsemblPlants" id="PNT70381">
    <property type="protein sequence ID" value="PNT70381"/>
    <property type="gene ID" value="BRADI_2g11195v3"/>
</dbReference>
<organism evidence="2">
    <name type="scientific">Brachypodium distachyon</name>
    <name type="common">Purple false brome</name>
    <name type="synonym">Trachynia distachya</name>
    <dbReference type="NCBI Taxonomy" id="15368"/>
    <lineage>
        <taxon>Eukaryota</taxon>
        <taxon>Viridiplantae</taxon>
        <taxon>Streptophyta</taxon>
        <taxon>Embryophyta</taxon>
        <taxon>Tracheophyta</taxon>
        <taxon>Spermatophyta</taxon>
        <taxon>Magnoliopsida</taxon>
        <taxon>Liliopsida</taxon>
        <taxon>Poales</taxon>
        <taxon>Poaceae</taxon>
        <taxon>BOP clade</taxon>
        <taxon>Pooideae</taxon>
        <taxon>Stipodae</taxon>
        <taxon>Brachypodieae</taxon>
        <taxon>Brachypodium</taxon>
    </lineage>
</organism>
<keyword evidence="4" id="KW-1185">Reference proteome</keyword>
<dbReference type="EMBL" id="CM000881">
    <property type="protein sequence ID" value="PNT70381.1"/>
    <property type="molecule type" value="Genomic_DNA"/>
</dbReference>
<evidence type="ECO:0000313" key="3">
    <source>
        <dbReference type="EnsemblPlants" id="PNT70381"/>
    </source>
</evidence>
<evidence type="ECO:0000256" key="1">
    <source>
        <dbReference type="SAM" id="MobiDB-lite"/>
    </source>
</evidence>
<evidence type="ECO:0000313" key="2">
    <source>
        <dbReference type="EMBL" id="PNT70381.1"/>
    </source>
</evidence>
<dbReference type="InParanoid" id="A0A2K2D7X5"/>
<evidence type="ECO:0000313" key="4">
    <source>
        <dbReference type="Proteomes" id="UP000008810"/>
    </source>
</evidence>
<accession>A0A2K2D7X5</accession>
<dbReference type="Gramene" id="PNT70381">
    <property type="protein sequence ID" value="PNT70381"/>
    <property type="gene ID" value="BRADI_2g11195v3"/>
</dbReference>
<proteinExistence type="predicted"/>
<name>A0A2K2D7X5_BRADI</name>
<reference evidence="3" key="3">
    <citation type="submission" date="2018-08" db="UniProtKB">
        <authorList>
            <consortium name="EnsemblPlants"/>
        </authorList>
    </citation>
    <scope>IDENTIFICATION</scope>
    <source>
        <strain evidence="3">cv. Bd21</strain>
    </source>
</reference>
<reference evidence="2" key="2">
    <citation type="submission" date="2017-06" db="EMBL/GenBank/DDBJ databases">
        <title>WGS assembly of Brachypodium distachyon.</title>
        <authorList>
            <consortium name="The International Brachypodium Initiative"/>
            <person name="Lucas S."/>
            <person name="Harmon-Smith M."/>
            <person name="Lail K."/>
            <person name="Tice H."/>
            <person name="Grimwood J."/>
            <person name="Bruce D."/>
            <person name="Barry K."/>
            <person name="Shu S."/>
            <person name="Lindquist E."/>
            <person name="Wang M."/>
            <person name="Pitluck S."/>
            <person name="Vogel J.P."/>
            <person name="Garvin D.F."/>
            <person name="Mockler T.C."/>
            <person name="Schmutz J."/>
            <person name="Rokhsar D."/>
            <person name="Bevan M.W."/>
        </authorList>
    </citation>
    <scope>NUCLEOTIDE SEQUENCE</scope>
    <source>
        <strain evidence="2">Bd21</strain>
    </source>
</reference>
<reference evidence="2 3" key="1">
    <citation type="journal article" date="2010" name="Nature">
        <title>Genome sequencing and analysis of the model grass Brachypodium distachyon.</title>
        <authorList>
            <consortium name="International Brachypodium Initiative"/>
        </authorList>
    </citation>
    <scope>NUCLEOTIDE SEQUENCE [LARGE SCALE GENOMIC DNA]</scope>
    <source>
        <strain evidence="2 3">Bd21</strain>
    </source>
</reference>
<gene>
    <name evidence="2" type="ORF">BRADI_2g11195v3</name>
</gene>
<feature type="region of interest" description="Disordered" evidence="1">
    <location>
        <begin position="48"/>
        <end position="67"/>
    </location>
</feature>
<dbReference type="AlphaFoldDB" id="A0A2K2D7X5"/>
<protein>
    <submittedName>
        <fullName evidence="2 3">Uncharacterized protein</fullName>
    </submittedName>
</protein>